<accession>A0ABY4JHD0</accession>
<gene>
    <name evidence="1" type="ORF">MWH26_09695</name>
</gene>
<evidence type="ECO:0000313" key="1">
    <source>
        <dbReference type="EMBL" id="UPL51161.1"/>
    </source>
</evidence>
<dbReference type="InterPro" id="IPR036513">
    <property type="entry name" value="STAS_dom_sf"/>
</dbReference>
<name>A0ABY4JHD0_9BACT</name>
<proteinExistence type="predicted"/>
<protein>
    <recommendedName>
        <fullName evidence="3">STAS domain-containing protein</fullName>
    </recommendedName>
</protein>
<dbReference type="RefSeq" id="WP_247977045.1">
    <property type="nucleotide sequence ID" value="NZ_CP095848.1"/>
</dbReference>
<reference evidence="1 2" key="1">
    <citation type="submission" date="2022-04" db="EMBL/GenBank/DDBJ databases">
        <title>Hymenobacter sp. isolated from the air.</title>
        <authorList>
            <person name="Won M."/>
            <person name="Lee C.-M."/>
            <person name="Woen H.-Y."/>
            <person name="Kwon S.-W."/>
        </authorList>
    </citation>
    <scope>NUCLEOTIDE SEQUENCE [LARGE SCALE GENOMIC DNA]</scope>
    <source>
        <strain evidence="2">5516 S-25</strain>
    </source>
</reference>
<dbReference type="SUPFAM" id="SSF52091">
    <property type="entry name" value="SpoIIaa-like"/>
    <property type="match status" value="1"/>
</dbReference>
<evidence type="ECO:0000313" key="2">
    <source>
        <dbReference type="Proteomes" id="UP000829647"/>
    </source>
</evidence>
<keyword evidence="2" id="KW-1185">Reference proteome</keyword>
<evidence type="ECO:0008006" key="3">
    <source>
        <dbReference type="Google" id="ProtNLM"/>
    </source>
</evidence>
<sequence>MASDQFLIYNVSSKGCVGLHLRGQIVSVTDAVRLEHAVVQALPAAGAKHIWIDCQQLGPLTCQAQRALLRADRLAWQAGITLHWCDLSSAVVAQLRESGLHLLLHLVASSPCLCPSNLLEKVA</sequence>
<organism evidence="1 2">
    <name type="scientific">Hymenobacter sublimis</name>
    <dbReference type="NCBI Taxonomy" id="2933777"/>
    <lineage>
        <taxon>Bacteria</taxon>
        <taxon>Pseudomonadati</taxon>
        <taxon>Bacteroidota</taxon>
        <taxon>Cytophagia</taxon>
        <taxon>Cytophagales</taxon>
        <taxon>Hymenobacteraceae</taxon>
        <taxon>Hymenobacter</taxon>
    </lineage>
</organism>
<dbReference type="Gene3D" id="3.30.750.24">
    <property type="entry name" value="STAS domain"/>
    <property type="match status" value="1"/>
</dbReference>
<dbReference type="EMBL" id="CP095848">
    <property type="protein sequence ID" value="UPL51161.1"/>
    <property type="molecule type" value="Genomic_DNA"/>
</dbReference>
<dbReference type="Proteomes" id="UP000829647">
    <property type="component" value="Chromosome"/>
</dbReference>